<gene>
    <name evidence="2" type="ORF">psyc5s11_16180</name>
</gene>
<evidence type="ECO:0000313" key="2">
    <source>
        <dbReference type="EMBL" id="BCZ45551.1"/>
    </source>
</evidence>
<evidence type="ECO:0000259" key="1">
    <source>
        <dbReference type="Pfam" id="PF14319"/>
    </source>
</evidence>
<dbReference type="Proteomes" id="UP000824633">
    <property type="component" value="Chromosome"/>
</dbReference>
<proteinExistence type="predicted"/>
<sequence length="71" mass="8408">MMKSKIKTILKDHWDGFVKIYNKKIRPNVKVEVDKVLKCKDIKYGYIELKCDKCNETKKIGFTCKSRFCTS</sequence>
<dbReference type="EMBL" id="AP024849">
    <property type="protein sequence ID" value="BCZ45551.1"/>
    <property type="molecule type" value="Genomic_DNA"/>
</dbReference>
<feature type="domain" description="Transposase zinc-binding" evidence="1">
    <location>
        <begin position="9"/>
        <end position="71"/>
    </location>
</feature>
<dbReference type="RefSeq" id="WP_224037136.1">
    <property type="nucleotide sequence ID" value="NZ_AP024849.1"/>
</dbReference>
<evidence type="ECO:0000313" key="3">
    <source>
        <dbReference type="Proteomes" id="UP000824633"/>
    </source>
</evidence>
<dbReference type="InterPro" id="IPR026889">
    <property type="entry name" value="Zn_Tnp"/>
</dbReference>
<name>A0ABN6IV69_9CLOT</name>
<protein>
    <recommendedName>
        <fullName evidence="1">Transposase zinc-binding domain-containing protein</fullName>
    </recommendedName>
</protein>
<dbReference type="Pfam" id="PF14319">
    <property type="entry name" value="Zn_Tnp_IS91"/>
    <property type="match status" value="1"/>
</dbReference>
<accession>A0ABN6IV69</accession>
<reference evidence="3" key="1">
    <citation type="submission" date="2021-07" db="EMBL/GenBank/DDBJ databases">
        <title>Complete genome sequencing of a Clostridium isolate.</title>
        <authorList>
            <person name="Ueki A."/>
            <person name="Tonouchi A."/>
        </authorList>
    </citation>
    <scope>NUCLEOTIDE SEQUENCE [LARGE SCALE GENOMIC DNA]</scope>
    <source>
        <strain evidence="3">C5S11</strain>
    </source>
</reference>
<keyword evidence="3" id="KW-1185">Reference proteome</keyword>
<organism evidence="2 3">
    <name type="scientific">Clostridium gelidum</name>
    <dbReference type="NCBI Taxonomy" id="704125"/>
    <lineage>
        <taxon>Bacteria</taxon>
        <taxon>Bacillati</taxon>
        <taxon>Bacillota</taxon>
        <taxon>Clostridia</taxon>
        <taxon>Eubacteriales</taxon>
        <taxon>Clostridiaceae</taxon>
        <taxon>Clostridium</taxon>
    </lineage>
</organism>